<feature type="compositionally biased region" description="Polar residues" evidence="2">
    <location>
        <begin position="188"/>
        <end position="197"/>
    </location>
</feature>
<evidence type="ECO:0000259" key="3">
    <source>
        <dbReference type="PROSITE" id="PS50177"/>
    </source>
</evidence>
<dbReference type="Gene3D" id="3.10.450.50">
    <property type="match status" value="1"/>
</dbReference>
<dbReference type="Gramene" id="OQU81322">
    <property type="protein sequence ID" value="OQU81322"/>
    <property type="gene ID" value="SORBI_3006G041100"/>
</dbReference>
<dbReference type="Gene3D" id="3.30.70.330">
    <property type="match status" value="1"/>
</dbReference>
<protein>
    <recommendedName>
        <fullName evidence="3">NTF2 domain-containing protein</fullName>
    </recommendedName>
</protein>
<dbReference type="InterPro" id="IPR018222">
    <property type="entry name" value="Nuclear_transport_factor_2_euk"/>
</dbReference>
<dbReference type="InParanoid" id="A0A1Z5RC48"/>
<evidence type="ECO:0000256" key="1">
    <source>
        <dbReference type="ARBA" id="ARBA00022884"/>
    </source>
</evidence>
<accession>A0A1Z5RC48</accession>
<dbReference type="FunFam" id="3.10.450.50:FF:000003">
    <property type="entry name" value="Nuclear transport factor 2 family protein"/>
    <property type="match status" value="1"/>
</dbReference>
<dbReference type="GO" id="GO:0005829">
    <property type="term" value="C:cytosol"/>
    <property type="evidence" value="ECO:0000318"/>
    <property type="project" value="GO_Central"/>
</dbReference>
<feature type="region of interest" description="Disordered" evidence="2">
    <location>
        <begin position="175"/>
        <end position="197"/>
    </location>
</feature>
<dbReference type="InterPro" id="IPR002075">
    <property type="entry name" value="NTF2_dom"/>
</dbReference>
<dbReference type="GO" id="GO:0003729">
    <property type="term" value="F:mRNA binding"/>
    <property type="evidence" value="ECO:0000318"/>
    <property type="project" value="GO_Central"/>
</dbReference>
<dbReference type="PANTHER" id="PTHR10693">
    <property type="entry name" value="RAS GTPASE-ACTIVATING PROTEIN-BINDING PROTEIN"/>
    <property type="match status" value="1"/>
</dbReference>
<keyword evidence="1" id="KW-0694">RNA-binding</keyword>
<reference evidence="4 5" key="1">
    <citation type="journal article" date="2009" name="Nature">
        <title>The Sorghum bicolor genome and the diversification of grasses.</title>
        <authorList>
            <person name="Paterson A.H."/>
            <person name="Bowers J.E."/>
            <person name="Bruggmann R."/>
            <person name="Dubchak I."/>
            <person name="Grimwood J."/>
            <person name="Gundlach H."/>
            <person name="Haberer G."/>
            <person name="Hellsten U."/>
            <person name="Mitros T."/>
            <person name="Poliakov A."/>
            <person name="Schmutz J."/>
            <person name="Spannagl M."/>
            <person name="Tang H."/>
            <person name="Wang X."/>
            <person name="Wicker T."/>
            <person name="Bharti A.K."/>
            <person name="Chapman J."/>
            <person name="Feltus F.A."/>
            <person name="Gowik U."/>
            <person name="Grigoriev I.V."/>
            <person name="Lyons E."/>
            <person name="Maher C.A."/>
            <person name="Martis M."/>
            <person name="Narechania A."/>
            <person name="Otillar R.P."/>
            <person name="Penning B.W."/>
            <person name="Salamov A.A."/>
            <person name="Wang Y."/>
            <person name="Zhang L."/>
            <person name="Carpita N.C."/>
            <person name="Freeling M."/>
            <person name="Gingle A.R."/>
            <person name="Hash C.T."/>
            <person name="Keller B."/>
            <person name="Klein P."/>
            <person name="Kresovich S."/>
            <person name="McCann M.C."/>
            <person name="Ming R."/>
            <person name="Peterson D.G."/>
            <person name="Mehboob-ur-Rahman"/>
            <person name="Ware D."/>
            <person name="Westhoff P."/>
            <person name="Mayer K.F."/>
            <person name="Messing J."/>
            <person name="Rokhsar D.S."/>
        </authorList>
    </citation>
    <scope>NUCLEOTIDE SEQUENCE [LARGE SCALE GENOMIC DNA]</scope>
    <source>
        <strain evidence="5">cv. BTx623</strain>
    </source>
</reference>
<dbReference type="PANTHER" id="PTHR10693:SF82">
    <property type="entry name" value="OS04G0372800 PROTEIN"/>
    <property type="match status" value="1"/>
</dbReference>
<dbReference type="InterPro" id="IPR032710">
    <property type="entry name" value="NTF2-like_dom_sf"/>
</dbReference>
<feature type="compositionally biased region" description="Low complexity" evidence="2">
    <location>
        <begin position="12"/>
        <end position="22"/>
    </location>
</feature>
<dbReference type="InterPro" id="IPR012677">
    <property type="entry name" value="Nucleotide-bd_a/b_plait_sf"/>
</dbReference>
<dbReference type="EMBL" id="CM000765">
    <property type="protein sequence ID" value="OQU81322.1"/>
    <property type="molecule type" value="Genomic_DNA"/>
</dbReference>
<dbReference type="Proteomes" id="UP000000768">
    <property type="component" value="Chromosome 6"/>
</dbReference>
<dbReference type="InterPro" id="IPR035979">
    <property type="entry name" value="RBD_domain_sf"/>
</dbReference>
<feature type="domain" description="NTF2" evidence="3">
    <location>
        <begin position="30"/>
        <end position="146"/>
    </location>
</feature>
<dbReference type="SUPFAM" id="SSF54427">
    <property type="entry name" value="NTF2-like"/>
    <property type="match status" value="1"/>
</dbReference>
<evidence type="ECO:0000313" key="4">
    <source>
        <dbReference type="EMBL" id="OQU81322.1"/>
    </source>
</evidence>
<evidence type="ECO:0000313" key="5">
    <source>
        <dbReference type="Proteomes" id="UP000000768"/>
    </source>
</evidence>
<proteinExistence type="predicted"/>
<dbReference type="SUPFAM" id="SSF54928">
    <property type="entry name" value="RNA-binding domain, RBD"/>
    <property type="match status" value="1"/>
</dbReference>
<dbReference type="CDD" id="cd00780">
    <property type="entry name" value="NTF2"/>
    <property type="match status" value="1"/>
</dbReference>
<dbReference type="AlphaFoldDB" id="A0A1Z5RC48"/>
<dbReference type="InterPro" id="IPR039539">
    <property type="entry name" value="Ras_GTPase_bind_prot"/>
</dbReference>
<feature type="region of interest" description="Disordered" evidence="2">
    <location>
        <begin position="278"/>
        <end position="297"/>
    </location>
</feature>
<dbReference type="PROSITE" id="PS50177">
    <property type="entry name" value="NTF2_DOMAIN"/>
    <property type="match status" value="1"/>
</dbReference>
<keyword evidence="5" id="KW-1185">Reference proteome</keyword>
<feature type="compositionally biased region" description="Pro residues" evidence="2">
    <location>
        <begin position="1"/>
        <end position="11"/>
    </location>
</feature>
<evidence type="ECO:0000256" key="2">
    <source>
        <dbReference type="SAM" id="MobiDB-lite"/>
    </source>
</evidence>
<dbReference type="STRING" id="4558.A0A1Z5RC48"/>
<name>A0A1Z5RC48_SORBI</name>
<feature type="region of interest" description="Disordered" evidence="2">
    <location>
        <begin position="1"/>
        <end position="25"/>
    </location>
</feature>
<dbReference type="OMA" id="ISDRQCY"/>
<sequence length="458" mass="49024">MASPPPPPPPAAASAPPAAASGSPPPAQVVGNAFVHQYYNILHQSPELVYRFYQEASRLGRPAGTGADGMDTVTTMDAINEKIVSMGIDRAEIKAVDAQESLCGGVTVLVMGHLTGRNGVSREFVQSFFLAPQEKGYFVLNDILRYVGEGVGDEGTKQQPAPEVAADVETATPAPILANGTVGGDTGTVPQNASPQPECQVAEPALNQKEEVVNGEEVCNPTNDVEKPVVEETLVPEDINEVPNNVAVAPISSPPVPLEEAPKKSYASIVKVMKEYRPPGSAVPSRPAPLKTEKQASPAPAQVADALAFTSNPQSGSFQDPEVDAHAIYVRSLPLNATPQQLEEEFKRFGAIKHEGIQVRSNKIEEGKRHTGMLCAGRRETWEIAGERTGKRANVRESQSCVQRQREGCTGKLDALERRAWEKSESREQRRAHGEEYLLVRVSPASATGRSCCRGASA</sequence>
<dbReference type="Pfam" id="PF02136">
    <property type="entry name" value="NTF2"/>
    <property type="match status" value="1"/>
</dbReference>
<organism evidence="4 5">
    <name type="scientific">Sorghum bicolor</name>
    <name type="common">Sorghum</name>
    <name type="synonym">Sorghum vulgare</name>
    <dbReference type="NCBI Taxonomy" id="4558"/>
    <lineage>
        <taxon>Eukaryota</taxon>
        <taxon>Viridiplantae</taxon>
        <taxon>Streptophyta</taxon>
        <taxon>Embryophyta</taxon>
        <taxon>Tracheophyta</taxon>
        <taxon>Spermatophyta</taxon>
        <taxon>Magnoliopsida</taxon>
        <taxon>Liliopsida</taxon>
        <taxon>Poales</taxon>
        <taxon>Poaceae</taxon>
        <taxon>PACMAD clade</taxon>
        <taxon>Panicoideae</taxon>
        <taxon>Andropogonodae</taxon>
        <taxon>Andropogoneae</taxon>
        <taxon>Sorghinae</taxon>
        <taxon>Sorghum</taxon>
    </lineage>
</organism>
<reference evidence="5" key="2">
    <citation type="journal article" date="2018" name="Plant J.">
        <title>The Sorghum bicolor reference genome: improved assembly, gene annotations, a transcriptome atlas, and signatures of genome organization.</title>
        <authorList>
            <person name="McCormick R.F."/>
            <person name="Truong S.K."/>
            <person name="Sreedasyam A."/>
            <person name="Jenkins J."/>
            <person name="Shu S."/>
            <person name="Sims D."/>
            <person name="Kennedy M."/>
            <person name="Amirebrahimi M."/>
            <person name="Weers B.D."/>
            <person name="McKinley B."/>
            <person name="Mattison A."/>
            <person name="Morishige D.T."/>
            <person name="Grimwood J."/>
            <person name="Schmutz J."/>
            <person name="Mullet J.E."/>
        </authorList>
    </citation>
    <scope>NUCLEOTIDE SEQUENCE [LARGE SCALE GENOMIC DNA]</scope>
    <source>
        <strain evidence="5">cv. BTx623</strain>
    </source>
</reference>
<gene>
    <name evidence="4" type="ORF">SORBI_3006G041100</name>
</gene>
<dbReference type="eggNOG" id="KOG0116">
    <property type="taxonomic scope" value="Eukaryota"/>
</dbReference>